<evidence type="ECO:0000313" key="4">
    <source>
        <dbReference type="Proteomes" id="UP000693970"/>
    </source>
</evidence>
<dbReference type="PANTHER" id="PTHR12894">
    <property type="entry name" value="CNH DOMAIN CONTAINING"/>
    <property type="match status" value="1"/>
</dbReference>
<evidence type="ECO:0000313" key="3">
    <source>
        <dbReference type="EMBL" id="KAG7345568.1"/>
    </source>
</evidence>
<dbReference type="GO" id="GO:0034058">
    <property type="term" value="P:endosomal vesicle fusion"/>
    <property type="evidence" value="ECO:0007669"/>
    <property type="project" value="TreeGrafter"/>
</dbReference>
<feature type="region of interest" description="Disordered" evidence="1">
    <location>
        <begin position="602"/>
        <end position="641"/>
    </location>
</feature>
<accession>A0A9K3PFJ8</accession>
<keyword evidence="4" id="KW-1185">Reference proteome</keyword>
<dbReference type="EMBL" id="JAGRRH010000022">
    <property type="protein sequence ID" value="KAG7345568.1"/>
    <property type="molecule type" value="Genomic_DNA"/>
</dbReference>
<feature type="compositionally biased region" description="Polar residues" evidence="1">
    <location>
        <begin position="622"/>
        <end position="641"/>
    </location>
</feature>
<feature type="compositionally biased region" description="Low complexity" evidence="1">
    <location>
        <begin position="90"/>
        <end position="109"/>
    </location>
</feature>
<dbReference type="InterPro" id="IPR032914">
    <property type="entry name" value="Vam6/VPS39/TRAP1"/>
</dbReference>
<feature type="region of interest" description="Disordered" evidence="1">
    <location>
        <begin position="38"/>
        <end position="125"/>
    </location>
</feature>
<dbReference type="PANTHER" id="PTHR12894:SF27">
    <property type="entry name" value="TRANSFORMING GROWTH FACTOR-BETA RECEPTOR-ASSOCIATED PROTEIN 1"/>
    <property type="match status" value="1"/>
</dbReference>
<dbReference type="GO" id="GO:0006886">
    <property type="term" value="P:intracellular protein transport"/>
    <property type="evidence" value="ECO:0007669"/>
    <property type="project" value="InterPro"/>
</dbReference>
<comment type="caution">
    <text evidence="3">The sequence shown here is derived from an EMBL/GenBank/DDBJ whole genome shotgun (WGS) entry which is preliminary data.</text>
</comment>
<feature type="domain" description="Coatomer gamma subunit appendage Ig-like subdomain" evidence="2">
    <location>
        <begin position="1185"/>
        <end position="1322"/>
    </location>
</feature>
<protein>
    <submittedName>
        <fullName evidence="3">Coatomer gamma subunit appendage platform subdomain containing protein</fullName>
    </submittedName>
</protein>
<dbReference type="Proteomes" id="UP000693970">
    <property type="component" value="Unassembled WGS sequence"/>
</dbReference>
<name>A0A9K3PFJ8_9STRA</name>
<dbReference type="GO" id="GO:0030126">
    <property type="term" value="C:COPI vesicle coat"/>
    <property type="evidence" value="ECO:0007669"/>
    <property type="project" value="InterPro"/>
</dbReference>
<reference evidence="3" key="2">
    <citation type="submission" date="2021-04" db="EMBL/GenBank/DDBJ databases">
        <authorList>
            <person name="Podell S."/>
        </authorList>
    </citation>
    <scope>NUCLEOTIDE SEQUENCE</scope>
    <source>
        <strain evidence="3">Hildebrandi</strain>
    </source>
</reference>
<evidence type="ECO:0000259" key="2">
    <source>
        <dbReference type="Pfam" id="PF08752"/>
    </source>
</evidence>
<dbReference type="GO" id="GO:0005198">
    <property type="term" value="F:structural molecule activity"/>
    <property type="evidence" value="ECO:0007669"/>
    <property type="project" value="InterPro"/>
</dbReference>
<dbReference type="OrthoDB" id="5325112at2759"/>
<dbReference type="GO" id="GO:0006914">
    <property type="term" value="P:autophagy"/>
    <property type="evidence" value="ECO:0007669"/>
    <property type="project" value="TreeGrafter"/>
</dbReference>
<organism evidence="3 4">
    <name type="scientific">Nitzschia inconspicua</name>
    <dbReference type="NCBI Taxonomy" id="303405"/>
    <lineage>
        <taxon>Eukaryota</taxon>
        <taxon>Sar</taxon>
        <taxon>Stramenopiles</taxon>
        <taxon>Ochrophyta</taxon>
        <taxon>Bacillariophyta</taxon>
        <taxon>Bacillariophyceae</taxon>
        <taxon>Bacillariophycidae</taxon>
        <taxon>Bacillariales</taxon>
        <taxon>Bacillariaceae</taxon>
        <taxon>Nitzschia</taxon>
    </lineage>
</organism>
<gene>
    <name evidence="3" type="ORF">IV203_033099</name>
</gene>
<dbReference type="Pfam" id="PF08752">
    <property type="entry name" value="COP-gamma_platf"/>
    <property type="match status" value="1"/>
</dbReference>
<proteinExistence type="predicted"/>
<dbReference type="InterPro" id="IPR013040">
    <property type="entry name" value="Coatomer_gsu_app_Ig-like_dom"/>
</dbReference>
<evidence type="ECO:0000256" key="1">
    <source>
        <dbReference type="SAM" id="MobiDB-lite"/>
    </source>
</evidence>
<reference evidence="3" key="1">
    <citation type="journal article" date="2021" name="Sci. Rep.">
        <title>Diploid genomic architecture of Nitzschia inconspicua, an elite biomass production diatom.</title>
        <authorList>
            <person name="Oliver A."/>
            <person name="Podell S."/>
            <person name="Pinowska A."/>
            <person name="Traller J.C."/>
            <person name="Smith S.R."/>
            <person name="McClure R."/>
            <person name="Beliaev A."/>
            <person name="Bohutskyi P."/>
            <person name="Hill E.A."/>
            <person name="Rabines A."/>
            <person name="Zheng H."/>
            <person name="Allen L.Z."/>
            <person name="Kuo A."/>
            <person name="Grigoriev I.V."/>
            <person name="Allen A.E."/>
            <person name="Hazlebeck D."/>
            <person name="Allen E.E."/>
        </authorList>
    </citation>
    <scope>NUCLEOTIDE SEQUENCE</scope>
    <source>
        <strain evidence="3">Hildebrandi</strain>
    </source>
</reference>
<sequence length="1350" mass="145819">MSLEAVWDLHTRAGGSSGGSDVLSPRSVCIYSAPTTAAVEPSSSTSLNPFDVASGGGDSSRSSSPQTPHAVVFGSEQGSLHYRTYPSPNPSSSGTGSSNSSSSQLLQPPLGVTPSGRPPMNLPRGYFPVDLPRNSLPGPVVGIVPVKSVPGHSSQQLQQQLLQRPVFLVLVDDNRGSSHQGGAYAATFVTLQHGAFNKLTTPPLLANLPRVSCATYHTKCGFVLCGGKRLLTIPPTLFLEDTSAGSSSTLARMVGGGKQRRGRYSIQRQLAMASIVDFSATTLPPPGARGGQDSLIITAHGHVAIIAIGSSVFAMPGLEVDLKQIEEAGSSGGKGDSLHHHRLLPPGTKAPECFKVMSFGQSSQIHPVIIIDIQDRSMDPDWYSLLLANGRECAVVDIQYDSHHNSVSAGSPRNGTVTLASPILAAASSWPFLTLLTSDGLISLRSPSCLAVPLRTIEVGTRPNDFFSLKPFREMHLSDVHSFNNNTSSTSAGHTTIPWILCMSYSGEAKVLQCRADTAQDLADRLMRLSIDAFGSGGFPRNQLAEALNASFTSTSYAGPEPTPQSRNLLRQYLEAILGLTDFEGGASSGWPTELKKIAVTRVGGPGGGSPTSAAFPRGFGDNTSNDRGGPKNSSRVNAESSPVVTEAYPNALLTATALLCLVCTQLTPSPKGSLANRAAKACAAKMGVVILGSNGISSEVTKSSIEVNEIVAERLLKEASQVVSLLNANNSSSSGGMSKRNSGYAQATLHMEFVEAATWLLRSCGRHERAIEVLYQRLQQHRSPESAKQPIGFWSQIKYESYTATHLSELWGTNKEAACQLVLDSKSTIRLLENNPRLGLNIFTVNHPQNASQWKRIGDREDPLAHPQYPSKVVQLLKSINPAVPYIQENTKEEDEDILPMNSGRALTVTFLESAIGISTNRPTEEDEFDALKSDEYIAERIADFHDELCYLLLEGVISERGDQENPQSDAGEDGDATAIGKIYRNKLRRLLRWPLAKMRSERLLNSLPKSFKQEQALVLGRLGRHEEALKILYCDCKSIDLALEYCDMLHERRENRKEKERARLASSGMLDDRTTEELDRRFEKENAYLPLIRVALETDGDKKRGTASAIQILALRRNEIDRTAALRLLPNNVPVSAVARPFLIPALVDSESQARRLKVVSSLLRARHTALKQQLTDAQLKAQANLHVVPQLRSMNLGEPIHSTKPFKARPSSSASSTFPDVVIVKHFFPRHVVIQAKVSNNSYAVDGRALGNVAFVVAESSEEAIQPSTQVPIKVLPFKASGCAWCVLLAAPNRMEGTAILTCELRYTVLGVDATSGTPISFGGQGTSGRTFVEELQDIEVFASHFS</sequence>